<dbReference type="EMBL" id="CM047902">
    <property type="protein sequence ID" value="KAJ0096186.1"/>
    <property type="molecule type" value="Genomic_DNA"/>
</dbReference>
<evidence type="ECO:0000313" key="1">
    <source>
        <dbReference type="EMBL" id="KAJ0096186.1"/>
    </source>
</evidence>
<accession>A0ACC1BB94</accession>
<evidence type="ECO:0000313" key="2">
    <source>
        <dbReference type="Proteomes" id="UP001164250"/>
    </source>
</evidence>
<gene>
    <name evidence="1" type="ORF">Patl1_16769</name>
</gene>
<name>A0ACC1BB94_9ROSI</name>
<comment type="caution">
    <text evidence="1">The sequence shown here is derived from an EMBL/GenBank/DDBJ whole genome shotgun (WGS) entry which is preliminary data.</text>
</comment>
<proteinExistence type="predicted"/>
<reference evidence="2" key="1">
    <citation type="journal article" date="2023" name="G3 (Bethesda)">
        <title>Genome assembly and association tests identify interacting loci associated with vigor, precocity, and sex in interspecific pistachio rootstocks.</title>
        <authorList>
            <person name="Palmer W."/>
            <person name="Jacygrad E."/>
            <person name="Sagayaradj S."/>
            <person name="Cavanaugh K."/>
            <person name="Han R."/>
            <person name="Bertier L."/>
            <person name="Beede B."/>
            <person name="Kafkas S."/>
            <person name="Golino D."/>
            <person name="Preece J."/>
            <person name="Michelmore R."/>
        </authorList>
    </citation>
    <scope>NUCLEOTIDE SEQUENCE [LARGE SCALE GENOMIC DNA]</scope>
</reference>
<sequence length="58" mass="6582">MLLFLYNIAANTVLYMYCKAIHGELAMEVAKEFSKEYVSLPFDNGKVSHLVSIAYNGY</sequence>
<keyword evidence="2" id="KW-1185">Reference proteome</keyword>
<organism evidence="1 2">
    <name type="scientific">Pistacia atlantica</name>
    <dbReference type="NCBI Taxonomy" id="434234"/>
    <lineage>
        <taxon>Eukaryota</taxon>
        <taxon>Viridiplantae</taxon>
        <taxon>Streptophyta</taxon>
        <taxon>Embryophyta</taxon>
        <taxon>Tracheophyta</taxon>
        <taxon>Spermatophyta</taxon>
        <taxon>Magnoliopsida</taxon>
        <taxon>eudicotyledons</taxon>
        <taxon>Gunneridae</taxon>
        <taxon>Pentapetalae</taxon>
        <taxon>rosids</taxon>
        <taxon>malvids</taxon>
        <taxon>Sapindales</taxon>
        <taxon>Anacardiaceae</taxon>
        <taxon>Pistacia</taxon>
    </lineage>
</organism>
<protein>
    <submittedName>
        <fullName evidence="1">Uncharacterized protein</fullName>
    </submittedName>
</protein>
<dbReference type="Proteomes" id="UP001164250">
    <property type="component" value="Chromosome 6"/>
</dbReference>